<keyword evidence="8" id="KW-0833">Ubl conjugation pathway</keyword>
<dbReference type="SMART" id="SM00184">
    <property type="entry name" value="RING"/>
    <property type="match status" value="1"/>
</dbReference>
<proteinExistence type="inferred from homology"/>
<evidence type="ECO:0000256" key="2">
    <source>
        <dbReference type="ARBA" id="ARBA00004906"/>
    </source>
</evidence>
<evidence type="ECO:0000256" key="3">
    <source>
        <dbReference type="ARBA" id="ARBA00012251"/>
    </source>
</evidence>
<comment type="similarity">
    <text evidence="10">Belongs to the RBR family. RNF14 subfamily.</text>
</comment>
<dbReference type="Gene3D" id="3.30.40.10">
    <property type="entry name" value="Zinc/RING finger domain, C3HC4 (zinc finger)"/>
    <property type="match status" value="1"/>
</dbReference>
<comment type="pathway">
    <text evidence="2">Protein modification; protein ubiquitination.</text>
</comment>
<dbReference type="CDD" id="cd23820">
    <property type="entry name" value="RWD_RNF14"/>
    <property type="match status" value="1"/>
</dbReference>
<keyword evidence="9" id="KW-0862">Zinc</keyword>
<dbReference type="SUPFAM" id="SSF57850">
    <property type="entry name" value="RING/U-box"/>
    <property type="match status" value="3"/>
</dbReference>
<dbReference type="InterPro" id="IPR047548">
    <property type="entry name" value="Rcat_RBR_RNF14"/>
</dbReference>
<dbReference type="PROSITE" id="PS51873">
    <property type="entry name" value="TRIAD"/>
    <property type="match status" value="1"/>
</dbReference>
<dbReference type="Pfam" id="PF01485">
    <property type="entry name" value="IBR"/>
    <property type="match status" value="2"/>
</dbReference>
<evidence type="ECO:0000313" key="15">
    <source>
        <dbReference type="Proteomes" id="UP000038830"/>
    </source>
</evidence>
<dbReference type="SMART" id="SM00647">
    <property type="entry name" value="IBR"/>
    <property type="match status" value="2"/>
</dbReference>
<sequence>MNAEELQEQLDALQSIYPELSVDEELTMGVFQVRLPLDRPITVSLLSSNAGGRVVDSIRIKSVEPLEVRFSLPIDKTKYTLKRSWLSEDVLRDIGETIDRIIDNADDDYVLYTLCEFLAMDLVTTFHDSIFGDIQTDDFGWFREIALMHERARIHQFVHSEFQCCICLDQVEGSKGVLLHCDHSLCKHCLGELVQRSLDHDLTRLQCPSCPTEVLKDHTSLTIHEVKRIMFKETLSRDDLLNVMSPSEYEEYHKKRLITLFERYHAMYPLNSSQCPRCLSWSFHDDVEDQLMRCASCKLAYCFDCKHSWHGTINSCGKPLNIVPVDLVENFVDDGQPESQLNRLNTIYGARSVKLAIQDVLDKREMTLLVQASDDMVQCPRCGIAVTKTDGCNKMQCKLCKQNFCFLCGLDLFKEDPYLHFNDYRSPCYGRLFEGLIDD</sequence>
<dbReference type="EC" id="2.3.2.31" evidence="3"/>
<dbReference type="EMBL" id="CDQK01000001">
    <property type="protein sequence ID" value="CEP20588.1"/>
    <property type="molecule type" value="Genomic_DNA"/>
</dbReference>
<evidence type="ECO:0000256" key="5">
    <source>
        <dbReference type="ARBA" id="ARBA00022723"/>
    </source>
</evidence>
<evidence type="ECO:0000256" key="8">
    <source>
        <dbReference type="ARBA" id="ARBA00022786"/>
    </source>
</evidence>
<evidence type="ECO:0000256" key="7">
    <source>
        <dbReference type="ARBA" id="ARBA00022771"/>
    </source>
</evidence>
<dbReference type="InterPro" id="IPR013083">
    <property type="entry name" value="Znf_RING/FYVE/PHD"/>
</dbReference>
<reference evidence="15" key="1">
    <citation type="journal article" date="2015" name="J. Biotechnol.">
        <title>The structure of the Cyberlindnera jadinii genome and its relation to Candida utilis analyzed by the occurrence of single nucleotide polymorphisms.</title>
        <authorList>
            <person name="Rupp O."/>
            <person name="Brinkrolf K."/>
            <person name="Buerth C."/>
            <person name="Kunigo M."/>
            <person name="Schneider J."/>
            <person name="Jaenicke S."/>
            <person name="Goesmann A."/>
            <person name="Puehler A."/>
            <person name="Jaeger K.-E."/>
            <person name="Ernst J.F."/>
        </authorList>
    </citation>
    <scope>NUCLEOTIDE SEQUENCE [LARGE SCALE GENOMIC DNA]</scope>
    <source>
        <strain evidence="15">ATCC 18201 / CBS 1600 / BCRC 20928 / JCM 3617 / NBRC 0987 / NRRL Y-1542</strain>
    </source>
</reference>
<feature type="domain" description="RING-type" evidence="13">
    <location>
        <begin position="160"/>
        <end position="432"/>
    </location>
</feature>
<evidence type="ECO:0000256" key="4">
    <source>
        <dbReference type="ARBA" id="ARBA00022679"/>
    </source>
</evidence>
<dbReference type="GO" id="GO:0016567">
    <property type="term" value="P:protein ubiquitination"/>
    <property type="evidence" value="ECO:0007669"/>
    <property type="project" value="InterPro"/>
</dbReference>
<keyword evidence="4" id="KW-0808">Transferase</keyword>
<dbReference type="InterPro" id="IPR017907">
    <property type="entry name" value="Znf_RING_CS"/>
</dbReference>
<dbReference type="InterPro" id="IPR044066">
    <property type="entry name" value="TRIAD_supradom"/>
</dbReference>
<feature type="domain" description="RING-type" evidence="12">
    <location>
        <begin position="164"/>
        <end position="210"/>
    </location>
</feature>
<organism evidence="14 15">
    <name type="scientific">Cyberlindnera jadinii (strain ATCC 18201 / CBS 1600 / BCRC 20928 / JCM 3617 / NBRC 0987 / NRRL Y-1542)</name>
    <name type="common">Torula yeast</name>
    <name type="synonym">Candida utilis</name>
    <dbReference type="NCBI Taxonomy" id="983966"/>
    <lineage>
        <taxon>Eukaryota</taxon>
        <taxon>Fungi</taxon>
        <taxon>Dikarya</taxon>
        <taxon>Ascomycota</taxon>
        <taxon>Saccharomycotina</taxon>
        <taxon>Saccharomycetes</taxon>
        <taxon>Phaffomycetales</taxon>
        <taxon>Phaffomycetaceae</taxon>
        <taxon>Cyberlindnera</taxon>
    </lineage>
</organism>
<name>A0A0H5BYM0_CYBJN</name>
<dbReference type="PANTHER" id="PTHR11685">
    <property type="entry name" value="RBR FAMILY RING FINGER AND IBR DOMAIN-CONTAINING"/>
    <property type="match status" value="1"/>
</dbReference>
<dbReference type="GO" id="GO:0061630">
    <property type="term" value="F:ubiquitin protein ligase activity"/>
    <property type="evidence" value="ECO:0007669"/>
    <property type="project" value="UniProtKB-EC"/>
</dbReference>
<evidence type="ECO:0000256" key="9">
    <source>
        <dbReference type="ARBA" id="ARBA00022833"/>
    </source>
</evidence>
<keyword evidence="7 11" id="KW-0863">Zinc-finger</keyword>
<dbReference type="InterPro" id="IPR031127">
    <property type="entry name" value="E3_UB_ligase_RBR"/>
</dbReference>
<dbReference type="AlphaFoldDB" id="A0A0H5BYM0"/>
<evidence type="ECO:0000313" key="14">
    <source>
        <dbReference type="EMBL" id="CEP20588.1"/>
    </source>
</evidence>
<evidence type="ECO:0000259" key="13">
    <source>
        <dbReference type="PROSITE" id="PS51873"/>
    </source>
</evidence>
<evidence type="ECO:0000256" key="1">
    <source>
        <dbReference type="ARBA" id="ARBA00001798"/>
    </source>
</evidence>
<evidence type="ECO:0000256" key="11">
    <source>
        <dbReference type="PROSITE-ProRule" id="PRU00175"/>
    </source>
</evidence>
<evidence type="ECO:0000259" key="12">
    <source>
        <dbReference type="PROSITE" id="PS50089"/>
    </source>
</evidence>
<dbReference type="GO" id="GO:0008270">
    <property type="term" value="F:zinc ion binding"/>
    <property type="evidence" value="ECO:0007669"/>
    <property type="project" value="UniProtKB-KW"/>
</dbReference>
<dbReference type="Proteomes" id="UP000038830">
    <property type="component" value="Unassembled WGS sequence"/>
</dbReference>
<comment type="catalytic activity">
    <reaction evidence="1">
        <text>[E2 ubiquitin-conjugating enzyme]-S-ubiquitinyl-L-cysteine + [acceptor protein]-L-lysine = [E2 ubiquitin-conjugating enzyme]-L-cysteine + [acceptor protein]-N(6)-ubiquitinyl-L-lysine.</text>
        <dbReference type="EC" id="2.3.2.31"/>
    </reaction>
</comment>
<accession>A0A0H5BYM0</accession>
<dbReference type="PROSITE" id="PS50089">
    <property type="entry name" value="ZF_RING_2"/>
    <property type="match status" value="1"/>
</dbReference>
<dbReference type="InterPro" id="IPR001841">
    <property type="entry name" value="Znf_RING"/>
</dbReference>
<evidence type="ECO:0000256" key="6">
    <source>
        <dbReference type="ARBA" id="ARBA00022737"/>
    </source>
</evidence>
<dbReference type="Gene3D" id="1.20.120.1750">
    <property type="match status" value="1"/>
</dbReference>
<dbReference type="InterPro" id="IPR002867">
    <property type="entry name" value="IBR_dom"/>
</dbReference>
<dbReference type="PROSITE" id="PS00518">
    <property type="entry name" value="ZF_RING_1"/>
    <property type="match status" value="1"/>
</dbReference>
<protein>
    <recommendedName>
        <fullName evidence="3">RBR-type E3 ubiquitin transferase</fullName>
        <ecNumber evidence="3">2.3.2.31</ecNumber>
    </recommendedName>
</protein>
<keyword evidence="6" id="KW-0677">Repeat</keyword>
<dbReference type="CDD" id="cd20354">
    <property type="entry name" value="Rcat_RBR_RNF14"/>
    <property type="match status" value="1"/>
</dbReference>
<evidence type="ECO:0000256" key="10">
    <source>
        <dbReference type="ARBA" id="ARBA00044508"/>
    </source>
</evidence>
<keyword evidence="5" id="KW-0479">Metal-binding</keyword>
<gene>
    <name evidence="14" type="primary">ITT1</name>
    <name evidence="14" type="ORF">BN1211_0491</name>
</gene>